<evidence type="ECO:0000313" key="1">
    <source>
        <dbReference type="EMBL" id="KTB42348.1"/>
    </source>
</evidence>
<protein>
    <recommendedName>
        <fullName evidence="3">C2H2-type domain-containing protein</fullName>
    </recommendedName>
</protein>
<sequence>MCNHTLKNKSALTWHCNTFHCSITLPSREEIDDFEDRRFQYEQHTHLTAIPCDQFGKYLLPGAPPAPCPPEPSPDTEEAWALFCSQAEFNLAYFQFVELKASEAKIGKVLDILQSFILEHNQELPFTNVQEIGPQPEDPPQWMLNDYILCTRNSCSVIIKQLKMEDFSGQFNYTPYHQYLIKDSCRIHYYSNLLSGDWAWDEADKIAQDSTTYSMMFVPIVLRSNKTTVSVATGHQEYHPVYISPGNISNIARQSHGNGVLPVAFLPIPRSKPSSAI</sequence>
<proteinExistence type="predicted"/>
<dbReference type="eggNOG" id="ENOG502SM5A">
    <property type="taxonomic scope" value="Eukaryota"/>
</dbReference>
<dbReference type="Proteomes" id="UP000054988">
    <property type="component" value="Unassembled WGS sequence"/>
</dbReference>
<organism evidence="1 2">
    <name type="scientific">Moniliophthora roreri</name>
    <name type="common">Frosty pod rot fungus</name>
    <name type="synonym">Monilia roreri</name>
    <dbReference type="NCBI Taxonomy" id="221103"/>
    <lineage>
        <taxon>Eukaryota</taxon>
        <taxon>Fungi</taxon>
        <taxon>Dikarya</taxon>
        <taxon>Basidiomycota</taxon>
        <taxon>Agaricomycotina</taxon>
        <taxon>Agaricomycetes</taxon>
        <taxon>Agaricomycetidae</taxon>
        <taxon>Agaricales</taxon>
        <taxon>Marasmiineae</taxon>
        <taxon>Marasmiaceae</taxon>
        <taxon>Moniliophthora</taxon>
    </lineage>
</organism>
<dbReference type="Pfam" id="PF18759">
    <property type="entry name" value="Plavaka"/>
    <property type="match status" value="1"/>
</dbReference>
<accession>A0A0W0G190</accession>
<comment type="caution">
    <text evidence="1">The sequence shown here is derived from an EMBL/GenBank/DDBJ whole genome shotgun (WGS) entry which is preliminary data.</text>
</comment>
<dbReference type="EMBL" id="LATX01001343">
    <property type="protein sequence ID" value="KTB42348.1"/>
    <property type="molecule type" value="Genomic_DNA"/>
</dbReference>
<evidence type="ECO:0008006" key="3">
    <source>
        <dbReference type="Google" id="ProtNLM"/>
    </source>
</evidence>
<name>A0A0W0G190_MONRR</name>
<reference evidence="1 2" key="1">
    <citation type="submission" date="2015-12" db="EMBL/GenBank/DDBJ databases">
        <title>Draft genome sequence of Moniliophthora roreri, the causal agent of frosty pod rot of cacao.</title>
        <authorList>
            <person name="Aime M.C."/>
            <person name="Diaz-Valderrama J.R."/>
            <person name="Kijpornyongpan T."/>
            <person name="Phillips-Mora W."/>
        </authorList>
    </citation>
    <scope>NUCLEOTIDE SEQUENCE [LARGE SCALE GENOMIC DNA]</scope>
    <source>
        <strain evidence="1 2">MCA 2952</strain>
    </source>
</reference>
<gene>
    <name evidence="1" type="ORF">WG66_5075</name>
</gene>
<dbReference type="InterPro" id="IPR041078">
    <property type="entry name" value="Plavaka"/>
</dbReference>
<evidence type="ECO:0000313" key="2">
    <source>
        <dbReference type="Proteomes" id="UP000054988"/>
    </source>
</evidence>
<dbReference type="AlphaFoldDB" id="A0A0W0G190"/>